<organism evidence="2 3">
    <name type="scientific">[Candida] subhashii</name>
    <dbReference type="NCBI Taxonomy" id="561895"/>
    <lineage>
        <taxon>Eukaryota</taxon>
        <taxon>Fungi</taxon>
        <taxon>Dikarya</taxon>
        <taxon>Ascomycota</taxon>
        <taxon>Saccharomycotina</taxon>
        <taxon>Pichiomycetes</taxon>
        <taxon>Debaryomycetaceae</taxon>
        <taxon>Spathaspora</taxon>
    </lineage>
</organism>
<protein>
    <submittedName>
        <fullName evidence="2">Uncharacterized protein</fullName>
    </submittedName>
</protein>
<dbReference type="Proteomes" id="UP000694255">
    <property type="component" value="Unassembled WGS sequence"/>
</dbReference>
<accession>A0A8J5QVC2</accession>
<dbReference type="EMBL" id="JAGSYN010000050">
    <property type="protein sequence ID" value="KAG7665437.1"/>
    <property type="molecule type" value="Genomic_DNA"/>
</dbReference>
<sequence length="115" mass="12840">MAVKSNKGKKIKDKVSKSTTSSSSKIKSKSKSSQKAQSKSTKIKIQKLNSDLSEFNEITKLLGNDDKATTNKDVKVLDAKQINEDLQKDQENKLKNKKAENDLNKQLELLTEMGL</sequence>
<comment type="caution">
    <text evidence="2">The sequence shown here is derived from an EMBL/GenBank/DDBJ whole genome shotgun (WGS) entry which is preliminary data.</text>
</comment>
<feature type="compositionally biased region" description="Basic residues" evidence="1">
    <location>
        <begin position="1"/>
        <end position="12"/>
    </location>
</feature>
<gene>
    <name evidence="2" type="ORF">J8A68_001125</name>
</gene>
<evidence type="ECO:0000313" key="3">
    <source>
        <dbReference type="Proteomes" id="UP000694255"/>
    </source>
</evidence>
<dbReference type="RefSeq" id="XP_049265669.1">
    <property type="nucleotide sequence ID" value="XM_049404745.1"/>
</dbReference>
<name>A0A8J5QVC2_9ASCO</name>
<feature type="region of interest" description="Disordered" evidence="1">
    <location>
        <begin position="1"/>
        <end position="43"/>
    </location>
</feature>
<dbReference type="OrthoDB" id="4093453at2759"/>
<evidence type="ECO:0000313" key="2">
    <source>
        <dbReference type="EMBL" id="KAG7665437.1"/>
    </source>
</evidence>
<dbReference type="GeneID" id="73467926"/>
<evidence type="ECO:0000256" key="1">
    <source>
        <dbReference type="SAM" id="MobiDB-lite"/>
    </source>
</evidence>
<dbReference type="AlphaFoldDB" id="A0A8J5QVC2"/>
<proteinExistence type="predicted"/>
<keyword evidence="3" id="KW-1185">Reference proteome</keyword>
<reference evidence="2 3" key="1">
    <citation type="journal article" date="2021" name="DNA Res.">
        <title>Genome analysis of Candida subhashii reveals its hybrid nature and dual mitochondrial genome conformations.</title>
        <authorList>
            <person name="Mixao V."/>
            <person name="Hegedusova E."/>
            <person name="Saus E."/>
            <person name="Pryszcz L.P."/>
            <person name="Cillingova A."/>
            <person name="Nosek J."/>
            <person name="Gabaldon T."/>
        </authorList>
    </citation>
    <scope>NUCLEOTIDE SEQUENCE [LARGE SCALE GENOMIC DNA]</scope>
    <source>
        <strain evidence="2 3">CBS 10753</strain>
    </source>
</reference>